<dbReference type="RefSeq" id="WP_190953267.1">
    <property type="nucleotide sequence ID" value="NZ_JACJTU010000001.1"/>
</dbReference>
<keyword evidence="3" id="KW-1185">Reference proteome</keyword>
<dbReference type="Proteomes" id="UP000637383">
    <property type="component" value="Unassembled WGS sequence"/>
</dbReference>
<proteinExistence type="predicted"/>
<protein>
    <submittedName>
        <fullName evidence="2">Uncharacterized protein</fullName>
    </submittedName>
</protein>
<organism evidence="2 3">
    <name type="scientific">Nostoc paludosum FACHB-159</name>
    <dbReference type="NCBI Taxonomy" id="2692908"/>
    <lineage>
        <taxon>Bacteria</taxon>
        <taxon>Bacillati</taxon>
        <taxon>Cyanobacteriota</taxon>
        <taxon>Cyanophyceae</taxon>
        <taxon>Nostocales</taxon>
        <taxon>Nostocaceae</taxon>
        <taxon>Nostoc</taxon>
    </lineage>
</organism>
<feature type="transmembrane region" description="Helical" evidence="1">
    <location>
        <begin position="108"/>
        <end position="129"/>
    </location>
</feature>
<reference evidence="2 3" key="1">
    <citation type="journal article" date="2020" name="ISME J.">
        <title>Comparative genomics reveals insights into cyanobacterial evolution and habitat adaptation.</title>
        <authorList>
            <person name="Chen M.Y."/>
            <person name="Teng W.K."/>
            <person name="Zhao L."/>
            <person name="Hu C.X."/>
            <person name="Zhou Y.K."/>
            <person name="Han B.P."/>
            <person name="Song L.R."/>
            <person name="Shu W.S."/>
        </authorList>
    </citation>
    <scope>NUCLEOTIDE SEQUENCE [LARGE SCALE GENOMIC DNA]</scope>
    <source>
        <strain evidence="2 3">FACHB-159</strain>
    </source>
</reference>
<gene>
    <name evidence="2" type="ORF">H6H03_01310</name>
</gene>
<sequence length="150" mass="16649">MAERLESLKAGIIGGFSLFFGFAIASFLNTLVLAKYFPILVTLQSNINWHLWVSAAVATFTGFLFGVTYRYIIRSDKNPQLKSGGVLAFGLVRGLTQIELGWNSDSTIWPFLVLATESVLWFAIAAIALDIAMQLNWVKPFPSKQNSELE</sequence>
<keyword evidence="1" id="KW-0472">Membrane</keyword>
<dbReference type="PANTHER" id="PTHR36383">
    <property type="entry name" value="OS09G0529350 PROTEIN"/>
    <property type="match status" value="1"/>
</dbReference>
<dbReference type="EMBL" id="JACJTU010000001">
    <property type="protein sequence ID" value="MBD2732553.1"/>
    <property type="molecule type" value="Genomic_DNA"/>
</dbReference>
<feature type="transmembrane region" description="Helical" evidence="1">
    <location>
        <begin position="12"/>
        <end position="37"/>
    </location>
</feature>
<evidence type="ECO:0000313" key="3">
    <source>
        <dbReference type="Proteomes" id="UP000637383"/>
    </source>
</evidence>
<dbReference type="PANTHER" id="PTHR36383:SF1">
    <property type="entry name" value="PROTEIN, PUTATIVE-RELATED"/>
    <property type="match status" value="1"/>
</dbReference>
<feature type="transmembrane region" description="Helical" evidence="1">
    <location>
        <begin position="49"/>
        <end position="72"/>
    </location>
</feature>
<comment type="caution">
    <text evidence="2">The sequence shown here is derived from an EMBL/GenBank/DDBJ whole genome shotgun (WGS) entry which is preliminary data.</text>
</comment>
<accession>A0ABR8JYZ3</accession>
<keyword evidence="1" id="KW-1133">Transmembrane helix</keyword>
<name>A0ABR8JYZ3_9NOSO</name>
<evidence type="ECO:0000313" key="2">
    <source>
        <dbReference type="EMBL" id="MBD2732553.1"/>
    </source>
</evidence>
<evidence type="ECO:0000256" key="1">
    <source>
        <dbReference type="SAM" id="Phobius"/>
    </source>
</evidence>
<keyword evidence="1" id="KW-0812">Transmembrane</keyword>